<keyword evidence="2" id="KW-1185">Reference proteome</keyword>
<accession>A0ACC5Q2F0</accession>
<sequence>MKKNNLPIKVCVCTSYRADREPRAPRHAAAIAQIGSEFEVTFVECTPMGQLPSSLKILETLPNLKLRTHFYPQRKSGFIALLINRVKKRISQILFQFFGILLPEAFSTNVIGLEKLLNEVKGDIYLAHNIDTLLPSAKVSQELGALLMFDSMEFHSAMGDSQTTLEQQMTRVLESKYLPNCSLVITSSEEIADALVQEYGISRPLPLYNVPRIEPSLPPKETENFTLYWRNSVIGLGQRGLDEALLALLQLPKDITLHLQGRQPIDGGERLQNRIAELDITERVIFHPPYLPEEAINMATPYSVGLCLERKGIRNHDLTVSNKMFDYMMAGLSVIASDLPSLRHIIDKSKGGLLFEAGSAADLAKQIMILYNNRSLLQDLSTNARNFALSEGNWEFEMHKFIQTFKVVCNQH</sequence>
<organism evidence="1 2">
    <name type="scientific">Dolichospermum flos-aquae LEGE 04289</name>
    <dbReference type="NCBI Taxonomy" id="1828708"/>
    <lineage>
        <taxon>Bacteria</taxon>
        <taxon>Bacillati</taxon>
        <taxon>Cyanobacteriota</taxon>
        <taxon>Cyanophyceae</taxon>
        <taxon>Nostocales</taxon>
        <taxon>Aphanizomenonaceae</taxon>
        <taxon>Dolichospermum</taxon>
    </lineage>
</organism>
<evidence type="ECO:0000313" key="1">
    <source>
        <dbReference type="EMBL" id="MBE9219648.1"/>
    </source>
</evidence>
<proteinExistence type="predicted"/>
<evidence type="ECO:0000313" key="2">
    <source>
        <dbReference type="Proteomes" id="UP000597867"/>
    </source>
</evidence>
<gene>
    <name evidence="1" type="ORF">IQ222_12780</name>
</gene>
<name>A0ACC5Q2F0_DOLFA</name>
<comment type="caution">
    <text evidence="1">The sequence shown here is derived from an EMBL/GenBank/DDBJ whole genome shotgun (WGS) entry which is preliminary data.</text>
</comment>
<protein>
    <submittedName>
        <fullName evidence="1">Glycosyltransferase</fullName>
    </submittedName>
</protein>
<dbReference type="EMBL" id="JADEWF010000041">
    <property type="protein sequence ID" value="MBE9219648.1"/>
    <property type="molecule type" value="Genomic_DNA"/>
</dbReference>
<reference evidence="1" key="1">
    <citation type="submission" date="2020-10" db="EMBL/GenBank/DDBJ databases">
        <authorList>
            <person name="Castelo-Branco R."/>
            <person name="Eusebio N."/>
            <person name="Adriana R."/>
            <person name="Vieira A."/>
            <person name="Brugerolle De Fraissinette N."/>
            <person name="Rezende De Castro R."/>
            <person name="Schneider M.P."/>
            <person name="Vasconcelos V."/>
            <person name="Leao P.N."/>
        </authorList>
    </citation>
    <scope>NUCLEOTIDE SEQUENCE</scope>
    <source>
        <strain evidence="1">LEGE 04289</strain>
    </source>
</reference>
<dbReference type="Proteomes" id="UP000597867">
    <property type="component" value="Unassembled WGS sequence"/>
</dbReference>